<name>A0A8H6M3Y8_9AGAR</name>
<feature type="non-terminal residue" evidence="1">
    <location>
        <position position="129"/>
    </location>
</feature>
<comment type="caution">
    <text evidence="1">The sequence shown here is derived from an EMBL/GenBank/DDBJ whole genome shotgun (WGS) entry which is preliminary data.</text>
</comment>
<feature type="non-terminal residue" evidence="1">
    <location>
        <position position="1"/>
    </location>
</feature>
<evidence type="ECO:0000313" key="2">
    <source>
        <dbReference type="Proteomes" id="UP000521943"/>
    </source>
</evidence>
<dbReference type="OrthoDB" id="3247971at2759"/>
<proteinExistence type="predicted"/>
<dbReference type="EMBL" id="JACGCI010000051">
    <property type="protein sequence ID" value="KAF6751356.1"/>
    <property type="molecule type" value="Genomic_DNA"/>
</dbReference>
<protein>
    <submittedName>
        <fullName evidence="1">Uncharacterized protein</fullName>
    </submittedName>
</protein>
<sequence length="129" mass="15007">SAVYGHYQAPTIRIDLDGVVKYVFRCKKSPSIEVVRVRHDESTSNLNRHVQRCTPPVDPAQVRAMVKYAHGITYDPTVHRVKAVFWIVRRRRPYAIIDDPELREIFLDLNPEAIQMTRSTVSRDVQEIH</sequence>
<dbReference type="AlphaFoldDB" id="A0A8H6M3Y8"/>
<dbReference type="Proteomes" id="UP000521943">
    <property type="component" value="Unassembled WGS sequence"/>
</dbReference>
<organism evidence="1 2">
    <name type="scientific">Ephemerocybe angulata</name>
    <dbReference type="NCBI Taxonomy" id="980116"/>
    <lineage>
        <taxon>Eukaryota</taxon>
        <taxon>Fungi</taxon>
        <taxon>Dikarya</taxon>
        <taxon>Basidiomycota</taxon>
        <taxon>Agaricomycotina</taxon>
        <taxon>Agaricomycetes</taxon>
        <taxon>Agaricomycetidae</taxon>
        <taxon>Agaricales</taxon>
        <taxon>Agaricineae</taxon>
        <taxon>Psathyrellaceae</taxon>
        <taxon>Ephemerocybe</taxon>
    </lineage>
</organism>
<evidence type="ECO:0000313" key="1">
    <source>
        <dbReference type="EMBL" id="KAF6751356.1"/>
    </source>
</evidence>
<reference evidence="1 2" key="1">
    <citation type="submission" date="2020-07" db="EMBL/GenBank/DDBJ databases">
        <title>Comparative genomics of pyrophilous fungi reveals a link between fire events and developmental genes.</title>
        <authorList>
            <consortium name="DOE Joint Genome Institute"/>
            <person name="Steindorff A.S."/>
            <person name="Carver A."/>
            <person name="Calhoun S."/>
            <person name="Stillman K."/>
            <person name="Liu H."/>
            <person name="Lipzen A."/>
            <person name="Pangilinan J."/>
            <person name="Labutti K."/>
            <person name="Bruns T.D."/>
            <person name="Grigoriev I.V."/>
        </authorList>
    </citation>
    <scope>NUCLEOTIDE SEQUENCE [LARGE SCALE GENOMIC DNA]</scope>
    <source>
        <strain evidence="1 2">CBS 144469</strain>
    </source>
</reference>
<gene>
    <name evidence="1" type="ORF">DFP72DRAFT_794269</name>
</gene>
<keyword evidence="2" id="KW-1185">Reference proteome</keyword>
<accession>A0A8H6M3Y8</accession>